<dbReference type="PANTHER" id="PTHR33445">
    <property type="entry name" value="ATP SYNTHASE SUBUNIT B', CHLOROPLASTIC"/>
    <property type="match status" value="1"/>
</dbReference>
<evidence type="ECO:0000256" key="15">
    <source>
        <dbReference type="SAM" id="Coils"/>
    </source>
</evidence>
<name>A0A941HY91_9CAUL</name>
<proteinExistence type="inferred from homology"/>
<keyword evidence="7 13" id="KW-0406">Ion transport</keyword>
<dbReference type="GO" id="GO:0046961">
    <property type="term" value="F:proton-transporting ATPase activity, rotational mechanism"/>
    <property type="evidence" value="ECO:0007669"/>
    <property type="project" value="TreeGrafter"/>
</dbReference>
<gene>
    <name evidence="13" type="primary">atpF</name>
    <name evidence="16" type="ORF">JKL49_17215</name>
</gene>
<keyword evidence="6 13" id="KW-1133">Transmembrane helix</keyword>
<keyword evidence="5 13" id="KW-0375">Hydrogen ion transport</keyword>
<keyword evidence="8 13" id="KW-0472">Membrane</keyword>
<evidence type="ECO:0000256" key="14">
    <source>
        <dbReference type="RuleBase" id="RU003848"/>
    </source>
</evidence>
<dbReference type="GO" id="GO:0045259">
    <property type="term" value="C:proton-transporting ATP synthase complex"/>
    <property type="evidence" value="ECO:0007669"/>
    <property type="project" value="UniProtKB-KW"/>
</dbReference>
<dbReference type="GO" id="GO:0012505">
    <property type="term" value="C:endomembrane system"/>
    <property type="evidence" value="ECO:0007669"/>
    <property type="project" value="UniProtKB-SubCell"/>
</dbReference>
<protein>
    <recommendedName>
        <fullName evidence="13">ATP synthase subunit b</fullName>
    </recommendedName>
    <alternativeName>
        <fullName evidence="13">ATP synthase F(0) sector subunit b</fullName>
    </alternativeName>
    <alternativeName>
        <fullName evidence="13">ATPase subunit I</fullName>
    </alternativeName>
    <alternativeName>
        <fullName evidence="13">F-type ATPase subunit b</fullName>
        <shortName evidence="13">F-ATPase subunit b</shortName>
    </alternativeName>
</protein>
<dbReference type="InterPro" id="IPR002146">
    <property type="entry name" value="ATP_synth_b/b'su_bac/chlpt"/>
</dbReference>
<dbReference type="EMBL" id="JAGSGD010000001">
    <property type="protein sequence ID" value="MBR7621137.1"/>
    <property type="molecule type" value="Genomic_DNA"/>
</dbReference>
<evidence type="ECO:0000256" key="12">
    <source>
        <dbReference type="ARBA" id="ARBA00037847"/>
    </source>
</evidence>
<comment type="similarity">
    <text evidence="1 13 14">Belongs to the ATPase B chain family.</text>
</comment>
<evidence type="ECO:0000256" key="1">
    <source>
        <dbReference type="ARBA" id="ARBA00005513"/>
    </source>
</evidence>
<evidence type="ECO:0000256" key="4">
    <source>
        <dbReference type="ARBA" id="ARBA00022692"/>
    </source>
</evidence>
<evidence type="ECO:0000256" key="8">
    <source>
        <dbReference type="ARBA" id="ARBA00023136"/>
    </source>
</evidence>
<evidence type="ECO:0000256" key="9">
    <source>
        <dbReference type="ARBA" id="ARBA00023310"/>
    </source>
</evidence>
<evidence type="ECO:0000256" key="11">
    <source>
        <dbReference type="ARBA" id="ARBA00025614"/>
    </source>
</evidence>
<keyword evidence="15" id="KW-0175">Coiled coil</keyword>
<keyword evidence="3 13" id="KW-0138">CF(0)</keyword>
<keyword evidence="13" id="KW-1003">Cell membrane</keyword>
<evidence type="ECO:0000256" key="13">
    <source>
        <dbReference type="HAMAP-Rule" id="MF_01398"/>
    </source>
</evidence>
<evidence type="ECO:0000313" key="17">
    <source>
        <dbReference type="Proteomes" id="UP000622580"/>
    </source>
</evidence>
<evidence type="ECO:0000313" key="16">
    <source>
        <dbReference type="EMBL" id="MBR7621137.1"/>
    </source>
</evidence>
<feature type="coiled-coil region" evidence="15">
    <location>
        <begin position="73"/>
        <end position="100"/>
    </location>
</feature>
<comment type="caution">
    <text evidence="16">The sequence shown here is derived from an EMBL/GenBank/DDBJ whole genome shotgun (WGS) entry which is preliminary data.</text>
</comment>
<comment type="function">
    <text evidence="11">Component of the F(0) channel, it forms part of the peripheral stalk, linking F(1) to F(0). The b'-subunit is a diverged and duplicated form of b found in plants and photosynthetic bacteria.</text>
</comment>
<evidence type="ECO:0000256" key="3">
    <source>
        <dbReference type="ARBA" id="ARBA00022547"/>
    </source>
</evidence>
<keyword evidence="9 13" id="KW-0066">ATP synthesis</keyword>
<feature type="transmembrane region" description="Helical" evidence="13">
    <location>
        <begin position="36"/>
        <end position="55"/>
    </location>
</feature>
<comment type="function">
    <text evidence="10 13">F(1)F(0) ATP synthase produces ATP from ADP in the presence of a proton or sodium gradient. F-type ATPases consist of two structural domains, F(1) containing the extramembraneous catalytic core and F(0) containing the membrane proton channel, linked together by a central stalk and a peripheral stalk. During catalysis, ATP synthesis in the catalytic domain of F(1) is coupled via a rotary mechanism of the central stalk subunits to proton translocation.</text>
</comment>
<dbReference type="Proteomes" id="UP000622580">
    <property type="component" value="Unassembled WGS sequence"/>
</dbReference>
<comment type="subcellular location">
    <subcellularLocation>
        <location evidence="13">Cell membrane</location>
        <topology evidence="13">Single-pass membrane protein</topology>
    </subcellularLocation>
    <subcellularLocation>
        <location evidence="12">Endomembrane system</location>
        <topology evidence="12">Single-pass membrane protein</topology>
    </subcellularLocation>
</comment>
<dbReference type="HAMAP" id="MF_01398">
    <property type="entry name" value="ATP_synth_b_bprime"/>
    <property type="match status" value="1"/>
</dbReference>
<evidence type="ECO:0000256" key="6">
    <source>
        <dbReference type="ARBA" id="ARBA00022989"/>
    </source>
</evidence>
<evidence type="ECO:0000256" key="7">
    <source>
        <dbReference type="ARBA" id="ARBA00023065"/>
    </source>
</evidence>
<dbReference type="PANTHER" id="PTHR33445:SF1">
    <property type="entry name" value="ATP SYNTHASE SUBUNIT B"/>
    <property type="match status" value="1"/>
</dbReference>
<dbReference type="Pfam" id="PF00430">
    <property type="entry name" value="ATP-synt_B"/>
    <property type="match status" value="1"/>
</dbReference>
<dbReference type="AlphaFoldDB" id="A0A941HY91"/>
<keyword evidence="2 13" id="KW-0813">Transport</keyword>
<comment type="subunit">
    <text evidence="13">F-type ATPases have 2 components, F(1) - the catalytic core - and F(0) - the membrane proton channel. F(1) has five subunits: alpha(3), beta(3), gamma(1), delta(1), epsilon(1). F(0) has three main subunits: a(1), b(2) and c(10-14). The alpha and beta chains form an alternating ring which encloses part of the gamma chain. F(1) is attached to F(0) by a central stalk formed by the gamma and epsilon chains, while a peripheral stalk is formed by the delta and b chains.</text>
</comment>
<organism evidence="16 17">
    <name type="scientific">Phenylobacterium glaciei</name>
    <dbReference type="NCBI Taxonomy" id="2803784"/>
    <lineage>
        <taxon>Bacteria</taxon>
        <taxon>Pseudomonadati</taxon>
        <taxon>Pseudomonadota</taxon>
        <taxon>Alphaproteobacteria</taxon>
        <taxon>Caulobacterales</taxon>
        <taxon>Caulobacteraceae</taxon>
        <taxon>Phenylobacterium</taxon>
    </lineage>
</organism>
<dbReference type="GO" id="GO:0046933">
    <property type="term" value="F:proton-transporting ATP synthase activity, rotational mechanism"/>
    <property type="evidence" value="ECO:0007669"/>
    <property type="project" value="UniProtKB-UniRule"/>
</dbReference>
<evidence type="ECO:0000256" key="5">
    <source>
        <dbReference type="ARBA" id="ARBA00022781"/>
    </source>
</evidence>
<evidence type="ECO:0000256" key="2">
    <source>
        <dbReference type="ARBA" id="ARBA00022448"/>
    </source>
</evidence>
<dbReference type="CDD" id="cd06503">
    <property type="entry name" value="ATP-synt_Fo_b"/>
    <property type="match status" value="1"/>
</dbReference>
<evidence type="ECO:0000256" key="10">
    <source>
        <dbReference type="ARBA" id="ARBA00025198"/>
    </source>
</evidence>
<keyword evidence="4 13" id="KW-0812">Transmembrane</keyword>
<dbReference type="InterPro" id="IPR050059">
    <property type="entry name" value="ATP_synthase_B_chain"/>
</dbReference>
<dbReference type="GO" id="GO:0005886">
    <property type="term" value="C:plasma membrane"/>
    <property type="evidence" value="ECO:0007669"/>
    <property type="project" value="UniProtKB-SubCell"/>
</dbReference>
<accession>A0A941HY91</accession>
<reference evidence="16" key="1">
    <citation type="submission" date="2021-04" db="EMBL/GenBank/DDBJ databases">
        <title>Draft genome assembly of strain Phenylobacterium sp. 20VBR1 using MiniION and Illumina platforms.</title>
        <authorList>
            <person name="Thomas F.A."/>
            <person name="Krishnan K.P."/>
            <person name="Sinha R.K."/>
        </authorList>
    </citation>
    <scope>NUCLEOTIDE SEQUENCE</scope>
    <source>
        <strain evidence="16">20VBR1</strain>
    </source>
</reference>
<keyword evidence="17" id="KW-1185">Reference proteome</keyword>
<sequence>MAEPVTEAAHAVAGAAVEHGSGGLPQFDLAQWPGQMVWMLIIFGILFFLFSKVFVPKLGGTIEAREDRISGDIAAARKMKEESEAQAAAVAQEVAQARAQAQKLAGDAKAKAKGESAVRQAEEEAKLAKSLAAAEVRIFEARDKALSQVAGIASDTAEAIVAKLTGKAASAAELKAAAKA</sequence>